<dbReference type="Pfam" id="PF13540">
    <property type="entry name" value="RCC1_2"/>
    <property type="match status" value="2"/>
</dbReference>
<evidence type="ECO:0000259" key="3">
    <source>
        <dbReference type="Pfam" id="PF18962"/>
    </source>
</evidence>
<dbReference type="PANTHER" id="PTHR45982">
    <property type="entry name" value="REGULATOR OF CHROMOSOME CONDENSATION"/>
    <property type="match status" value="1"/>
</dbReference>
<dbReference type="SUPFAM" id="SSF50985">
    <property type="entry name" value="RCC1/BLIP-II"/>
    <property type="match status" value="2"/>
</dbReference>
<dbReference type="InterPro" id="IPR026444">
    <property type="entry name" value="Secre_tail"/>
</dbReference>
<name>A0ABT0TR00_9FLAO</name>
<dbReference type="InterPro" id="IPR051553">
    <property type="entry name" value="Ran_GTPase-activating"/>
</dbReference>
<dbReference type="Proteomes" id="UP001317191">
    <property type="component" value="Unassembled WGS sequence"/>
</dbReference>
<comment type="caution">
    <text evidence="4">The sequence shown here is derived from an EMBL/GenBank/DDBJ whole genome shotgun (WGS) entry which is preliminary data.</text>
</comment>
<dbReference type="InterPro" id="IPR000408">
    <property type="entry name" value="Reg_chr_condens"/>
</dbReference>
<dbReference type="Pfam" id="PF18962">
    <property type="entry name" value="Por_Secre_tail"/>
    <property type="match status" value="1"/>
</dbReference>
<dbReference type="Pfam" id="PF00415">
    <property type="entry name" value="RCC1"/>
    <property type="match status" value="4"/>
</dbReference>
<organism evidence="4 5">
    <name type="scientific">Flavobacterium luminosum</name>
    <dbReference type="NCBI Taxonomy" id="2949086"/>
    <lineage>
        <taxon>Bacteria</taxon>
        <taxon>Pseudomonadati</taxon>
        <taxon>Bacteroidota</taxon>
        <taxon>Flavobacteriia</taxon>
        <taxon>Flavobacteriales</taxon>
        <taxon>Flavobacteriaceae</taxon>
        <taxon>Flavobacterium</taxon>
    </lineage>
</organism>
<dbReference type="PROSITE" id="PS50012">
    <property type="entry name" value="RCC1_3"/>
    <property type="match status" value="6"/>
</dbReference>
<dbReference type="RefSeq" id="WP_250593306.1">
    <property type="nucleotide sequence ID" value="NZ_JAMLJM010000010.1"/>
</dbReference>
<protein>
    <submittedName>
        <fullName evidence="4">T9SS type A sorting domain-containing protein</fullName>
    </submittedName>
</protein>
<evidence type="ECO:0000256" key="2">
    <source>
        <dbReference type="SAM" id="SignalP"/>
    </source>
</evidence>
<dbReference type="EMBL" id="JAMLJM010000010">
    <property type="protein sequence ID" value="MCL9809912.1"/>
    <property type="molecule type" value="Genomic_DNA"/>
</dbReference>
<sequence>MRKILLFYFLCPFLLQAQCWKEVSTGGVHTIGLKDGGTLWSWGRNNQGQLGTGENTTITNKIPKQIGTESNWVKISAGNAHNLAIKTDGTLWAWGRNLDGQVGVGTSTSYFNFPQQIGSDTDWEFISAGDEFSLAIKKNGTLWAWGDNAFGQLGDNSTSDKNTPIQIGIATDWSFVSAGTEHSLGINKNGELWAWGKNSSARFGINTPSYSHVPIRIGSDTDWSVVLASREHGVGLKTNGTFWTWGSNATGQLGDGTTSPKTSPINIVAFNEATAIAKGHQHTLVIKKDGTLWSWGGNATGQLGIGTPLSPTAPGPTLTPTRENTFNNSWVFVSSKITHTVAIKSDGSLFTWGNNIGGQLGDNTQTAKSSPTSVSCPTLGLDDIAVKENIMVYPNPVTTILKFKNTEDIPFSSIEILDITGKVLLQQNFATEINVENLANGIYFVRANGGDVVFQSRFMKN</sequence>
<feature type="domain" description="Secretion system C-terminal sorting" evidence="3">
    <location>
        <begin position="392"/>
        <end position="452"/>
    </location>
</feature>
<evidence type="ECO:0000313" key="4">
    <source>
        <dbReference type="EMBL" id="MCL9809912.1"/>
    </source>
</evidence>
<dbReference type="InterPro" id="IPR009091">
    <property type="entry name" value="RCC1/BLIP-II"/>
</dbReference>
<dbReference type="PANTHER" id="PTHR45982:SF1">
    <property type="entry name" value="REGULATOR OF CHROMOSOME CONDENSATION"/>
    <property type="match status" value="1"/>
</dbReference>
<evidence type="ECO:0000256" key="1">
    <source>
        <dbReference type="ARBA" id="ARBA00022729"/>
    </source>
</evidence>
<feature type="chain" id="PRO_5046584785" evidence="2">
    <location>
        <begin position="18"/>
        <end position="461"/>
    </location>
</feature>
<reference evidence="4 5" key="1">
    <citation type="submission" date="2022-05" db="EMBL/GenBank/DDBJ databases">
        <title>Flavobacterium sp., isolated from activated sludge.</title>
        <authorList>
            <person name="Ran Q."/>
        </authorList>
    </citation>
    <scope>NUCLEOTIDE SEQUENCE [LARGE SCALE GENOMIC DNA]</scope>
    <source>
        <strain evidence="4 5">HXWNR70</strain>
    </source>
</reference>
<dbReference type="Gene3D" id="2.130.10.30">
    <property type="entry name" value="Regulator of chromosome condensation 1/beta-lactamase-inhibitor protein II"/>
    <property type="match status" value="2"/>
</dbReference>
<dbReference type="PROSITE" id="PS00626">
    <property type="entry name" value="RCC1_2"/>
    <property type="match status" value="1"/>
</dbReference>
<keyword evidence="1 2" id="KW-0732">Signal</keyword>
<accession>A0ABT0TR00</accession>
<proteinExistence type="predicted"/>
<keyword evidence="5" id="KW-1185">Reference proteome</keyword>
<dbReference type="PRINTS" id="PR00633">
    <property type="entry name" value="RCCNDNSATION"/>
</dbReference>
<feature type="signal peptide" evidence="2">
    <location>
        <begin position="1"/>
        <end position="17"/>
    </location>
</feature>
<gene>
    <name evidence="4" type="ORF">NAT50_11145</name>
</gene>
<dbReference type="NCBIfam" id="TIGR04183">
    <property type="entry name" value="Por_Secre_tail"/>
    <property type="match status" value="1"/>
</dbReference>
<evidence type="ECO:0000313" key="5">
    <source>
        <dbReference type="Proteomes" id="UP001317191"/>
    </source>
</evidence>